<sequence length="60" mass="6676">MVGKSENGRRQGAHDLPPKGDLQTDGTRQGQDGQELALQDDRKNSIRMQTGRAERFVVEP</sequence>
<keyword evidence="3" id="KW-1185">Reference proteome</keyword>
<gene>
    <name evidence="2" type="ORF">C1H46_009460</name>
</gene>
<reference evidence="2 3" key="1">
    <citation type="journal article" date="2019" name="G3 (Bethesda)">
        <title>Sequencing of a Wild Apple (Malus baccata) Genome Unravels the Differences Between Cultivated and Wild Apple Species Regarding Disease Resistance and Cold Tolerance.</title>
        <authorList>
            <person name="Chen X."/>
        </authorList>
    </citation>
    <scope>NUCLEOTIDE SEQUENCE [LARGE SCALE GENOMIC DNA]</scope>
    <source>
        <strain evidence="3">cv. Shandingzi</strain>
        <tissue evidence="2">Leaves</tissue>
    </source>
</reference>
<feature type="compositionally biased region" description="Basic and acidic residues" evidence="1">
    <location>
        <begin position="1"/>
        <end position="18"/>
    </location>
</feature>
<name>A0A540N1V0_MALBA</name>
<feature type="region of interest" description="Disordered" evidence="1">
    <location>
        <begin position="1"/>
        <end position="60"/>
    </location>
</feature>
<dbReference type="AlphaFoldDB" id="A0A540N1V0"/>
<comment type="caution">
    <text evidence="2">The sequence shown here is derived from an EMBL/GenBank/DDBJ whole genome shotgun (WGS) entry which is preliminary data.</text>
</comment>
<evidence type="ECO:0000313" key="2">
    <source>
        <dbReference type="EMBL" id="TQE04989.1"/>
    </source>
</evidence>
<evidence type="ECO:0000313" key="3">
    <source>
        <dbReference type="Proteomes" id="UP000315295"/>
    </source>
</evidence>
<organism evidence="2 3">
    <name type="scientific">Malus baccata</name>
    <name type="common">Siberian crab apple</name>
    <name type="synonym">Pyrus baccata</name>
    <dbReference type="NCBI Taxonomy" id="106549"/>
    <lineage>
        <taxon>Eukaryota</taxon>
        <taxon>Viridiplantae</taxon>
        <taxon>Streptophyta</taxon>
        <taxon>Embryophyta</taxon>
        <taxon>Tracheophyta</taxon>
        <taxon>Spermatophyta</taxon>
        <taxon>Magnoliopsida</taxon>
        <taxon>eudicotyledons</taxon>
        <taxon>Gunneridae</taxon>
        <taxon>Pentapetalae</taxon>
        <taxon>rosids</taxon>
        <taxon>fabids</taxon>
        <taxon>Rosales</taxon>
        <taxon>Rosaceae</taxon>
        <taxon>Amygdaloideae</taxon>
        <taxon>Maleae</taxon>
        <taxon>Malus</taxon>
    </lineage>
</organism>
<evidence type="ECO:0000256" key="1">
    <source>
        <dbReference type="SAM" id="MobiDB-lite"/>
    </source>
</evidence>
<dbReference type="Proteomes" id="UP000315295">
    <property type="component" value="Unassembled WGS sequence"/>
</dbReference>
<accession>A0A540N1V0</accession>
<proteinExistence type="predicted"/>
<protein>
    <submittedName>
        <fullName evidence="2">Uncharacterized protein</fullName>
    </submittedName>
</protein>
<dbReference type="EMBL" id="VIEB01000131">
    <property type="protein sequence ID" value="TQE04989.1"/>
    <property type="molecule type" value="Genomic_DNA"/>
</dbReference>
<feature type="compositionally biased region" description="Low complexity" evidence="1">
    <location>
        <begin position="20"/>
        <end position="34"/>
    </location>
</feature>